<proteinExistence type="predicted"/>
<accession>A0A3A1YJK4</accession>
<gene>
    <name evidence="2" type="ORF">CKF58_04330</name>
</gene>
<protein>
    <submittedName>
        <fullName evidence="2">Uncharacterized protein</fullName>
    </submittedName>
</protein>
<feature type="compositionally biased region" description="Polar residues" evidence="1">
    <location>
        <begin position="573"/>
        <end position="589"/>
    </location>
</feature>
<name>A0A3A1YJK4_9GAMM</name>
<sequence length="1037" mass="116193">MTKHLFILPTAASVQIARILLASEQLDPTQVYVLYAPEVQAQVATLPLENTQVASLENYLPAFKALQQAEQFNISLYFAYVTNYYQFIANFLNGQTTNAQELSANSLTLADFTLYVPFLDQIYTQVVANHPACKHLHLFEAGAYAYQGDKTPLAPSLVLEFAEFYQDYPHATYVNTGIPPFTVCRPVDIAGLVNQRVGWHGNPVVYHRYNQTAFYWVASPIWQNHITELRTFTQEQVSEQPVLGSLLAIISRLTNSEITTTAYHRDNLPYHLWSFDAFSINALSDEHLQAYLTLNLNALTAAKIPALIIRLEQEISTTKQEIIRQALVESKLVTYELPAQVNLLADFLNLPSQALVVHGLCSPDLIAAALSQQTANCQLLQTVGFAEFQEFLASLNYDFLHLLNAIKQLLNDDLNAEDRAQLLVIASEEKFINSPFARLVYEFIRYYDEQNMRQGSKILAGRKDNKPYKLDTPFPATDQIPSELFAELGRRAYALKHAPANPLKHLVEQEVAKQAQQVNLAAKEVTNNVDGQDLAASIAPSNAAAKTAIPQQTIQVAKKAIKAQATTPQAPQENSQAKEQGAIAQSTSAIACDQEAAKNTSQEATHPTQEAAQEASSQSASSSSENANANASQDYTKANSLHLTAQQRREQAIALRQAKEKALQGTASDLAVLAQAQQMVVSSKEGKNGLDKYQREVALPEASAPTVSYELAKANIEKNNQQLKQQTYNPFFAGYRSNETLAFKMDFWQKFIFHQQALLQEFSAKQEITAYAQACVPNQSVMEFTGASLVANLPNEQTYALDLGGSLTYSLQAVKLGKQKLKHIFIITNHQSYHLLNLYVKHFNLSVEQVMIVNLLDEEDKQVCIYGNLYRQLDLTPYQERIMQLQDFNLAQHLEVGHELITRILAEVGFNHFQIYVPTLDLSVLFAGLAHPLCYAINLLHNSEVAAYTEDFGQARVKNLMQQIQKVYPHLVLKDNLLTRDKLIDNIYFIDKAVDEDKYHSRPVNKTRYRMPEMTAKSEDKDVAEQKDTAEAKDTVE</sequence>
<organism evidence="2 3">
    <name type="scientific">Psittacicella hinzii</name>
    <dbReference type="NCBI Taxonomy" id="2028575"/>
    <lineage>
        <taxon>Bacteria</taxon>
        <taxon>Pseudomonadati</taxon>
        <taxon>Pseudomonadota</taxon>
        <taxon>Gammaproteobacteria</taxon>
        <taxon>Pasteurellales</taxon>
        <taxon>Psittacicellaceae</taxon>
        <taxon>Psittacicella</taxon>
    </lineage>
</organism>
<evidence type="ECO:0000313" key="2">
    <source>
        <dbReference type="EMBL" id="RIY38453.1"/>
    </source>
</evidence>
<dbReference type="AlphaFoldDB" id="A0A3A1YJK4"/>
<feature type="compositionally biased region" description="Basic and acidic residues" evidence="1">
    <location>
        <begin position="1016"/>
        <end position="1037"/>
    </location>
</feature>
<reference evidence="2 3" key="1">
    <citation type="submission" date="2017-08" db="EMBL/GenBank/DDBJ databases">
        <title>Reclassification of Bisgaard taxon 37 and 44.</title>
        <authorList>
            <person name="Christensen H."/>
        </authorList>
    </citation>
    <scope>NUCLEOTIDE SEQUENCE [LARGE SCALE GENOMIC DNA]</scope>
    <source>
        <strain evidence="2 3">111</strain>
    </source>
</reference>
<keyword evidence="3" id="KW-1185">Reference proteome</keyword>
<evidence type="ECO:0000256" key="1">
    <source>
        <dbReference type="SAM" id="MobiDB-lite"/>
    </source>
</evidence>
<evidence type="ECO:0000313" key="3">
    <source>
        <dbReference type="Proteomes" id="UP000265916"/>
    </source>
</evidence>
<dbReference type="Proteomes" id="UP000265916">
    <property type="component" value="Unassembled WGS sequence"/>
</dbReference>
<feature type="compositionally biased region" description="Low complexity" evidence="1">
    <location>
        <begin position="609"/>
        <end position="631"/>
    </location>
</feature>
<comment type="caution">
    <text evidence="2">The sequence shown here is derived from an EMBL/GenBank/DDBJ whole genome shotgun (WGS) entry which is preliminary data.</text>
</comment>
<dbReference type="OrthoDB" id="5666068at2"/>
<feature type="compositionally biased region" description="Polar residues" evidence="1">
    <location>
        <begin position="597"/>
        <end position="608"/>
    </location>
</feature>
<feature type="region of interest" description="Disordered" evidence="1">
    <location>
        <begin position="565"/>
        <end position="631"/>
    </location>
</feature>
<dbReference type="EMBL" id="NRJG01000068">
    <property type="protein sequence ID" value="RIY38453.1"/>
    <property type="molecule type" value="Genomic_DNA"/>
</dbReference>
<feature type="region of interest" description="Disordered" evidence="1">
    <location>
        <begin position="1005"/>
        <end position="1037"/>
    </location>
</feature>
<dbReference type="RefSeq" id="WP_119531341.1">
    <property type="nucleotide sequence ID" value="NZ_JBHSSP010000021.1"/>
</dbReference>